<protein>
    <recommendedName>
        <fullName evidence="4">Tetratricopeptide repeat-like domain-containing protein</fullName>
    </recommendedName>
</protein>
<dbReference type="SUPFAM" id="SSF48452">
    <property type="entry name" value="TPR-like"/>
    <property type="match status" value="1"/>
</dbReference>
<evidence type="ECO:0000313" key="2">
    <source>
        <dbReference type="EMBL" id="OEJ68476.1"/>
    </source>
</evidence>
<keyword evidence="1" id="KW-0472">Membrane</keyword>
<comment type="caution">
    <text evidence="2">The sequence shown here is derived from an EMBL/GenBank/DDBJ whole genome shotgun (WGS) entry which is preliminary data.</text>
</comment>
<proteinExistence type="predicted"/>
<feature type="transmembrane region" description="Helical" evidence="1">
    <location>
        <begin position="14"/>
        <end position="35"/>
    </location>
</feature>
<dbReference type="InterPro" id="IPR011990">
    <property type="entry name" value="TPR-like_helical_dom_sf"/>
</dbReference>
<keyword evidence="3" id="KW-1185">Reference proteome</keyword>
<keyword evidence="1" id="KW-1133">Transmembrane helix</keyword>
<dbReference type="Gene3D" id="1.25.40.10">
    <property type="entry name" value="Tetratricopeptide repeat domain"/>
    <property type="match status" value="1"/>
</dbReference>
<evidence type="ECO:0000256" key="1">
    <source>
        <dbReference type="SAM" id="Phobius"/>
    </source>
</evidence>
<organism evidence="2 3">
    <name type="scientific">Magnetovibrio blakemorei</name>
    <dbReference type="NCBI Taxonomy" id="28181"/>
    <lineage>
        <taxon>Bacteria</taxon>
        <taxon>Pseudomonadati</taxon>
        <taxon>Pseudomonadota</taxon>
        <taxon>Alphaproteobacteria</taxon>
        <taxon>Rhodospirillales</taxon>
        <taxon>Magnetovibrionaceae</taxon>
        <taxon>Magnetovibrio</taxon>
    </lineage>
</organism>
<sequence>MAFQDQRISDVQTFFGMIVGVLGIVIAVASIATFFTSRSKAKNQAEESARQWMQDHAPDVADKLEKTYIEPIEARLAEAEQKINSMVESVTDKHDRISQILEHAQDAIQKGDGAQISNSDKDALDEAAKATKVKPREQWTYTDWLIAATQAYFKGDFIEVAEASNRAAQSSDATQKQAAESLVAKGLALSLAGCPEEALATYDAVEARFGGAAELVLREQVAKAQGNRGFTHLTLAKKAGQTAQGVEQAQGLLMTALADVEAALGVQPDDPIQLGNKAYALFLLGRNAEAEAPLRRALELGGEEARKNELDDAKIHPLPQDDAFVALVNRIWDEVQVAKKAGGDA</sequence>
<accession>A0A1E5Q9T6</accession>
<evidence type="ECO:0000313" key="3">
    <source>
        <dbReference type="Proteomes" id="UP000095347"/>
    </source>
</evidence>
<name>A0A1E5Q9T6_9PROT</name>
<evidence type="ECO:0008006" key="4">
    <source>
        <dbReference type="Google" id="ProtNLM"/>
    </source>
</evidence>
<dbReference type="STRING" id="28181.BEN30_05965"/>
<dbReference type="AlphaFoldDB" id="A0A1E5Q9T6"/>
<reference evidence="3" key="1">
    <citation type="submission" date="2016-07" db="EMBL/GenBank/DDBJ databases">
        <authorList>
            <person name="Florea S."/>
            <person name="Webb J.S."/>
            <person name="Jaromczyk J."/>
            <person name="Schardl C.L."/>
        </authorList>
    </citation>
    <scope>NUCLEOTIDE SEQUENCE [LARGE SCALE GENOMIC DNA]</scope>
    <source>
        <strain evidence="3">MV-1</strain>
    </source>
</reference>
<dbReference type="EMBL" id="MCGG01000013">
    <property type="protein sequence ID" value="OEJ68476.1"/>
    <property type="molecule type" value="Genomic_DNA"/>
</dbReference>
<gene>
    <name evidence="2" type="ORF">BEN30_05965</name>
</gene>
<dbReference type="Proteomes" id="UP000095347">
    <property type="component" value="Unassembled WGS sequence"/>
</dbReference>
<keyword evidence="1" id="KW-0812">Transmembrane</keyword>